<feature type="domain" description="EamA" evidence="7">
    <location>
        <begin position="23"/>
        <end position="153"/>
    </location>
</feature>
<feature type="transmembrane region" description="Helical" evidence="6">
    <location>
        <begin position="136"/>
        <end position="154"/>
    </location>
</feature>
<dbReference type="Proteomes" id="UP000494261">
    <property type="component" value="Unassembled WGS sequence"/>
</dbReference>
<feature type="transmembrane region" description="Helical" evidence="6">
    <location>
        <begin position="23"/>
        <end position="44"/>
    </location>
</feature>
<dbReference type="Pfam" id="PF00892">
    <property type="entry name" value="EamA"/>
    <property type="match status" value="2"/>
</dbReference>
<keyword evidence="5 6" id="KW-0472">Membrane</keyword>
<dbReference type="RefSeq" id="WP_175024719.1">
    <property type="nucleotide sequence ID" value="NZ_CABVQC010000043.1"/>
</dbReference>
<feature type="transmembrane region" description="Helical" evidence="6">
    <location>
        <begin position="291"/>
        <end position="309"/>
    </location>
</feature>
<evidence type="ECO:0000256" key="1">
    <source>
        <dbReference type="ARBA" id="ARBA00004141"/>
    </source>
</evidence>
<dbReference type="InterPro" id="IPR000620">
    <property type="entry name" value="EamA_dom"/>
</dbReference>
<dbReference type="InterPro" id="IPR037185">
    <property type="entry name" value="EmrE-like"/>
</dbReference>
<keyword evidence="4 6" id="KW-1133">Transmembrane helix</keyword>
<sequence>MNAPAPPAAIAAARPHAAIYVKLTLVALFWGGTFIAGRILAATMSATSAATGRFAIAALLLVVLTWKIEGGLPKLSGRQILTTFGLGATGIFLYNVCFFAALARMPAGRTALFVALNPVATAVLLSIVVRGERLSLSRWAGIAVALFGALIVISRGDLLRVLTDLGNTFGAGERYMLCAVLSWAAYTVIGRRALDGLSPLAATTYAALWGLALLIVAHLFGSPASSGTPLTWQAVASMLYLGAIGTVVAFVWYSQGIRELGPARAAVFTNLVPVFGVLLSVALLGEPLSPSMLAGGALVIAGVALTNRARRQGVATGSK</sequence>
<evidence type="ECO:0000256" key="6">
    <source>
        <dbReference type="SAM" id="Phobius"/>
    </source>
</evidence>
<dbReference type="Gene3D" id="1.10.3730.20">
    <property type="match status" value="2"/>
</dbReference>
<comment type="subcellular location">
    <subcellularLocation>
        <location evidence="1">Membrane</location>
        <topology evidence="1">Multi-pass membrane protein</topology>
    </subcellularLocation>
</comment>
<evidence type="ECO:0000256" key="2">
    <source>
        <dbReference type="ARBA" id="ARBA00007362"/>
    </source>
</evidence>
<gene>
    <name evidence="8" type="ORF">BLA13014_05309</name>
</gene>
<dbReference type="EMBL" id="CABVQC010000043">
    <property type="protein sequence ID" value="VWC12915.1"/>
    <property type="molecule type" value="Genomic_DNA"/>
</dbReference>
<evidence type="ECO:0000256" key="5">
    <source>
        <dbReference type="ARBA" id="ARBA00023136"/>
    </source>
</evidence>
<dbReference type="PANTHER" id="PTHR32322:SF2">
    <property type="entry name" value="EAMA DOMAIN-CONTAINING PROTEIN"/>
    <property type="match status" value="1"/>
</dbReference>
<dbReference type="SUPFAM" id="SSF103481">
    <property type="entry name" value="Multidrug resistance efflux transporter EmrE"/>
    <property type="match status" value="2"/>
</dbReference>
<dbReference type="GO" id="GO:0016020">
    <property type="term" value="C:membrane"/>
    <property type="evidence" value="ECO:0007669"/>
    <property type="project" value="UniProtKB-SubCell"/>
</dbReference>
<evidence type="ECO:0000313" key="9">
    <source>
        <dbReference type="Proteomes" id="UP000494261"/>
    </source>
</evidence>
<feature type="domain" description="EamA" evidence="7">
    <location>
        <begin position="174"/>
        <end position="307"/>
    </location>
</feature>
<accession>A0A6P2PSJ1</accession>
<keyword evidence="3 6" id="KW-0812">Transmembrane</keyword>
<feature type="transmembrane region" description="Helical" evidence="6">
    <location>
        <begin position="109"/>
        <end position="129"/>
    </location>
</feature>
<dbReference type="AlphaFoldDB" id="A0A6P2PSJ1"/>
<evidence type="ECO:0000313" key="8">
    <source>
        <dbReference type="EMBL" id="VWC12915.1"/>
    </source>
</evidence>
<dbReference type="InterPro" id="IPR050638">
    <property type="entry name" value="AA-Vitamin_Transporters"/>
</dbReference>
<dbReference type="PANTHER" id="PTHR32322">
    <property type="entry name" value="INNER MEMBRANE TRANSPORTER"/>
    <property type="match status" value="1"/>
</dbReference>
<feature type="transmembrane region" description="Helical" evidence="6">
    <location>
        <begin position="80"/>
        <end position="103"/>
    </location>
</feature>
<comment type="similarity">
    <text evidence="2">Belongs to the EamA transporter family.</text>
</comment>
<feature type="transmembrane region" description="Helical" evidence="6">
    <location>
        <begin position="265"/>
        <end position="285"/>
    </location>
</feature>
<name>A0A6P2PSJ1_9BURK</name>
<organism evidence="8 9">
    <name type="scientific">Burkholderia aenigmatica</name>
    <dbReference type="NCBI Taxonomy" id="2015348"/>
    <lineage>
        <taxon>Bacteria</taxon>
        <taxon>Pseudomonadati</taxon>
        <taxon>Pseudomonadota</taxon>
        <taxon>Betaproteobacteria</taxon>
        <taxon>Burkholderiales</taxon>
        <taxon>Burkholderiaceae</taxon>
        <taxon>Burkholderia</taxon>
        <taxon>Burkholderia cepacia complex</taxon>
    </lineage>
</organism>
<feature type="transmembrane region" description="Helical" evidence="6">
    <location>
        <begin position="202"/>
        <end position="220"/>
    </location>
</feature>
<evidence type="ECO:0000259" key="7">
    <source>
        <dbReference type="Pfam" id="PF00892"/>
    </source>
</evidence>
<protein>
    <submittedName>
        <fullName evidence="8">Membrane protein</fullName>
    </submittedName>
</protein>
<reference evidence="8 9" key="1">
    <citation type="submission" date="2019-09" db="EMBL/GenBank/DDBJ databases">
        <authorList>
            <person name="Depoorter E."/>
        </authorList>
    </citation>
    <scope>NUCLEOTIDE SEQUENCE [LARGE SCALE GENOMIC DNA]</scope>
    <source>
        <strain evidence="8">LMG 13014</strain>
    </source>
</reference>
<feature type="transmembrane region" description="Helical" evidence="6">
    <location>
        <begin position="50"/>
        <end position="68"/>
    </location>
</feature>
<proteinExistence type="inferred from homology"/>
<feature type="transmembrane region" description="Helical" evidence="6">
    <location>
        <begin position="232"/>
        <end position="253"/>
    </location>
</feature>
<evidence type="ECO:0000256" key="4">
    <source>
        <dbReference type="ARBA" id="ARBA00022989"/>
    </source>
</evidence>
<evidence type="ECO:0000256" key="3">
    <source>
        <dbReference type="ARBA" id="ARBA00022692"/>
    </source>
</evidence>
<feature type="transmembrane region" description="Helical" evidence="6">
    <location>
        <begin position="174"/>
        <end position="190"/>
    </location>
</feature>